<gene>
    <name evidence="3" type="ORF">DdX_10854</name>
</gene>
<dbReference type="AlphaFoldDB" id="A0AAD4N3D4"/>
<organism evidence="3 4">
    <name type="scientific">Ditylenchus destructor</name>
    <dbReference type="NCBI Taxonomy" id="166010"/>
    <lineage>
        <taxon>Eukaryota</taxon>
        <taxon>Metazoa</taxon>
        <taxon>Ecdysozoa</taxon>
        <taxon>Nematoda</taxon>
        <taxon>Chromadorea</taxon>
        <taxon>Rhabditida</taxon>
        <taxon>Tylenchina</taxon>
        <taxon>Tylenchomorpha</taxon>
        <taxon>Sphaerularioidea</taxon>
        <taxon>Anguinidae</taxon>
        <taxon>Anguininae</taxon>
        <taxon>Ditylenchus</taxon>
    </lineage>
</organism>
<protein>
    <submittedName>
        <fullName evidence="3">Uncharacterized protein</fullName>
    </submittedName>
</protein>
<keyword evidence="2" id="KW-0732">Signal</keyword>
<name>A0AAD4N3D4_9BILA</name>
<reference evidence="3" key="1">
    <citation type="submission" date="2022-01" db="EMBL/GenBank/DDBJ databases">
        <title>Genome Sequence Resource for Two Populations of Ditylenchus destructor, the Migratory Endoparasitic Phytonematode.</title>
        <authorList>
            <person name="Zhang H."/>
            <person name="Lin R."/>
            <person name="Xie B."/>
        </authorList>
    </citation>
    <scope>NUCLEOTIDE SEQUENCE</scope>
    <source>
        <strain evidence="3">BazhouSP</strain>
    </source>
</reference>
<feature type="region of interest" description="Disordered" evidence="1">
    <location>
        <begin position="28"/>
        <end position="63"/>
    </location>
</feature>
<sequence>MSPRIIVFAIICGCTTQQILSEDVRNTLPVDSSSSNEISQKSLPLAENDGPKPPPSTKSRLKRQNYGYSYYNYPSYNSNNYGYNNGYSNSPGYNNYYSSYGTNNGYGNNYYSNNGNGVTYNNNGIKTDYNTGYYTNGYYVSDGYDGIPYSEVPGWRIYYGSKDEGI</sequence>
<keyword evidence="4" id="KW-1185">Reference proteome</keyword>
<feature type="compositionally biased region" description="Polar residues" evidence="1">
    <location>
        <begin position="29"/>
        <end position="42"/>
    </location>
</feature>
<comment type="caution">
    <text evidence="3">The sequence shown here is derived from an EMBL/GenBank/DDBJ whole genome shotgun (WGS) entry which is preliminary data.</text>
</comment>
<evidence type="ECO:0000256" key="1">
    <source>
        <dbReference type="SAM" id="MobiDB-lite"/>
    </source>
</evidence>
<accession>A0AAD4N3D4</accession>
<feature type="signal peptide" evidence="2">
    <location>
        <begin position="1"/>
        <end position="21"/>
    </location>
</feature>
<dbReference type="EMBL" id="JAKKPZ010000027">
    <property type="protein sequence ID" value="KAI1710179.1"/>
    <property type="molecule type" value="Genomic_DNA"/>
</dbReference>
<feature type="chain" id="PRO_5042211724" evidence="2">
    <location>
        <begin position="22"/>
        <end position="166"/>
    </location>
</feature>
<dbReference type="Proteomes" id="UP001201812">
    <property type="component" value="Unassembled WGS sequence"/>
</dbReference>
<proteinExistence type="predicted"/>
<evidence type="ECO:0000313" key="3">
    <source>
        <dbReference type="EMBL" id="KAI1710179.1"/>
    </source>
</evidence>
<evidence type="ECO:0000313" key="4">
    <source>
        <dbReference type="Proteomes" id="UP001201812"/>
    </source>
</evidence>
<evidence type="ECO:0000256" key="2">
    <source>
        <dbReference type="SAM" id="SignalP"/>
    </source>
</evidence>